<name>A0A1G4JMQ0_9SACH</name>
<dbReference type="NCBIfam" id="TIGR00234">
    <property type="entry name" value="tyrS"/>
    <property type="match status" value="1"/>
</dbReference>
<evidence type="ECO:0000256" key="6">
    <source>
        <dbReference type="ARBA" id="ARBA00023146"/>
    </source>
</evidence>
<evidence type="ECO:0000256" key="4">
    <source>
        <dbReference type="ARBA" id="ARBA00022840"/>
    </source>
</evidence>
<accession>A0A1G4JMQ0</accession>
<dbReference type="OrthoDB" id="337870at2759"/>
<evidence type="ECO:0000256" key="9">
    <source>
        <dbReference type="RuleBase" id="RU361234"/>
    </source>
</evidence>
<dbReference type="InterPro" id="IPR036986">
    <property type="entry name" value="S4_RNA-bd_sf"/>
</dbReference>
<dbReference type="PANTHER" id="PTHR11766">
    <property type="entry name" value="TYROSYL-TRNA SYNTHETASE"/>
    <property type="match status" value="1"/>
</dbReference>
<reference evidence="10 11" key="1">
    <citation type="submission" date="2016-03" db="EMBL/GenBank/DDBJ databases">
        <authorList>
            <person name="Devillers H."/>
        </authorList>
    </citation>
    <scope>NUCLEOTIDE SEQUENCE [LARGE SCALE GENOMIC DNA]</scope>
    <source>
        <strain evidence="10">CBS 11717</strain>
    </source>
</reference>
<keyword evidence="11" id="KW-1185">Reference proteome</keyword>
<evidence type="ECO:0000256" key="7">
    <source>
        <dbReference type="ARBA" id="ARBA00033323"/>
    </source>
</evidence>
<dbReference type="Proteomes" id="UP000191024">
    <property type="component" value="Chromosome E"/>
</dbReference>
<protein>
    <recommendedName>
        <fullName evidence="1 9">Tyrosine--tRNA ligase</fullName>
        <ecNumber evidence="1 9">6.1.1.1</ecNumber>
    </recommendedName>
    <alternativeName>
        <fullName evidence="7 9">Tyrosyl-tRNA synthetase</fullName>
    </alternativeName>
</protein>
<dbReference type="FunFam" id="1.10.240.10:FF:000001">
    <property type="entry name" value="Tyrosine--tRNA ligase"/>
    <property type="match status" value="1"/>
</dbReference>
<dbReference type="InterPro" id="IPR024088">
    <property type="entry name" value="Tyr-tRNA-ligase_bac-type"/>
</dbReference>
<gene>
    <name evidence="10" type="ORF">LAMI_0E07976G</name>
</gene>
<evidence type="ECO:0000256" key="3">
    <source>
        <dbReference type="ARBA" id="ARBA00022741"/>
    </source>
</evidence>
<dbReference type="GO" id="GO:0004831">
    <property type="term" value="F:tyrosine-tRNA ligase activity"/>
    <property type="evidence" value="ECO:0007669"/>
    <property type="project" value="UniProtKB-EC"/>
</dbReference>
<dbReference type="PROSITE" id="PS00178">
    <property type="entry name" value="AA_TRNA_LIGASE_I"/>
    <property type="match status" value="1"/>
</dbReference>
<dbReference type="AlphaFoldDB" id="A0A1G4JMQ0"/>
<keyword evidence="4 9" id="KW-0067">ATP-binding</keyword>
<dbReference type="PANTHER" id="PTHR11766:SF0">
    <property type="entry name" value="TYROSINE--TRNA LIGASE, MITOCHONDRIAL"/>
    <property type="match status" value="1"/>
</dbReference>
<comment type="catalytic activity">
    <reaction evidence="8 9">
        <text>tRNA(Tyr) + L-tyrosine + ATP = L-tyrosyl-tRNA(Tyr) + AMP + diphosphate + H(+)</text>
        <dbReference type="Rhea" id="RHEA:10220"/>
        <dbReference type="Rhea" id="RHEA-COMP:9706"/>
        <dbReference type="Rhea" id="RHEA-COMP:9707"/>
        <dbReference type="ChEBI" id="CHEBI:15378"/>
        <dbReference type="ChEBI" id="CHEBI:30616"/>
        <dbReference type="ChEBI" id="CHEBI:33019"/>
        <dbReference type="ChEBI" id="CHEBI:58315"/>
        <dbReference type="ChEBI" id="CHEBI:78442"/>
        <dbReference type="ChEBI" id="CHEBI:78536"/>
        <dbReference type="ChEBI" id="CHEBI:456215"/>
        <dbReference type="EC" id="6.1.1.1"/>
    </reaction>
</comment>
<dbReference type="STRING" id="1230905.A0A1G4JMQ0"/>
<dbReference type="EC" id="6.1.1.1" evidence="1 9"/>
<evidence type="ECO:0000313" key="11">
    <source>
        <dbReference type="Proteomes" id="UP000191024"/>
    </source>
</evidence>
<dbReference type="InterPro" id="IPR002305">
    <property type="entry name" value="aa-tRNA-synth_Ic"/>
</dbReference>
<comment type="similarity">
    <text evidence="9">Belongs to the class-I aminoacyl-tRNA synthetase family.</text>
</comment>
<evidence type="ECO:0000313" key="10">
    <source>
        <dbReference type="EMBL" id="SCU91934.1"/>
    </source>
</evidence>
<dbReference type="PRINTS" id="PR01040">
    <property type="entry name" value="TRNASYNTHTYR"/>
</dbReference>
<dbReference type="GO" id="GO:0005739">
    <property type="term" value="C:mitochondrion"/>
    <property type="evidence" value="ECO:0007669"/>
    <property type="project" value="TreeGrafter"/>
</dbReference>
<dbReference type="InterPro" id="IPR001412">
    <property type="entry name" value="aa-tRNA-synth_I_CS"/>
</dbReference>
<proteinExistence type="inferred from homology"/>
<dbReference type="GO" id="GO:0005829">
    <property type="term" value="C:cytosol"/>
    <property type="evidence" value="ECO:0007669"/>
    <property type="project" value="TreeGrafter"/>
</dbReference>
<dbReference type="EMBL" id="LT598465">
    <property type="protein sequence ID" value="SCU91934.1"/>
    <property type="molecule type" value="Genomic_DNA"/>
</dbReference>
<dbReference type="SUPFAM" id="SSF52374">
    <property type="entry name" value="Nucleotidylyl transferase"/>
    <property type="match status" value="1"/>
</dbReference>
<dbReference type="InterPro" id="IPR002307">
    <property type="entry name" value="Tyr-tRNA-ligase"/>
</dbReference>
<dbReference type="GO" id="GO:0005524">
    <property type="term" value="F:ATP binding"/>
    <property type="evidence" value="ECO:0007669"/>
    <property type="project" value="UniProtKB-KW"/>
</dbReference>
<dbReference type="CDD" id="cd00805">
    <property type="entry name" value="TyrRS_core"/>
    <property type="match status" value="1"/>
</dbReference>
<evidence type="ECO:0000256" key="2">
    <source>
        <dbReference type="ARBA" id="ARBA00022598"/>
    </source>
</evidence>
<organism evidence="10 11">
    <name type="scientific">Lachancea mirantina</name>
    <dbReference type="NCBI Taxonomy" id="1230905"/>
    <lineage>
        <taxon>Eukaryota</taxon>
        <taxon>Fungi</taxon>
        <taxon>Dikarya</taxon>
        <taxon>Ascomycota</taxon>
        <taxon>Saccharomycotina</taxon>
        <taxon>Saccharomycetes</taxon>
        <taxon>Saccharomycetales</taxon>
        <taxon>Saccharomycetaceae</taxon>
        <taxon>Lachancea</taxon>
    </lineage>
</organism>
<evidence type="ECO:0000256" key="1">
    <source>
        <dbReference type="ARBA" id="ARBA00013160"/>
    </source>
</evidence>
<dbReference type="SUPFAM" id="SSF55174">
    <property type="entry name" value="Alpha-L RNA-binding motif"/>
    <property type="match status" value="1"/>
</dbReference>
<evidence type="ECO:0000256" key="5">
    <source>
        <dbReference type="ARBA" id="ARBA00022917"/>
    </source>
</evidence>
<dbReference type="InterPro" id="IPR014729">
    <property type="entry name" value="Rossmann-like_a/b/a_fold"/>
</dbReference>
<dbReference type="Gene3D" id="1.10.240.10">
    <property type="entry name" value="Tyrosyl-Transfer RNA Synthetase"/>
    <property type="match status" value="1"/>
</dbReference>
<dbReference type="Gene3D" id="3.10.290.10">
    <property type="entry name" value="RNA-binding S4 domain"/>
    <property type="match status" value="1"/>
</dbReference>
<keyword evidence="2 9" id="KW-0436">Ligase</keyword>
<keyword evidence="5 9" id="KW-0648">Protein biosynthesis</keyword>
<keyword evidence="6 9" id="KW-0030">Aminoacyl-tRNA synthetase</keyword>
<keyword evidence="3 9" id="KW-0547">Nucleotide-binding</keyword>
<dbReference type="GO" id="GO:0006437">
    <property type="term" value="P:tyrosyl-tRNA aminoacylation"/>
    <property type="evidence" value="ECO:0007669"/>
    <property type="project" value="InterPro"/>
</dbReference>
<dbReference type="Pfam" id="PF00579">
    <property type="entry name" value="tRNA-synt_1b"/>
    <property type="match status" value="1"/>
</dbReference>
<dbReference type="Gene3D" id="3.40.50.620">
    <property type="entry name" value="HUPs"/>
    <property type="match status" value="1"/>
</dbReference>
<evidence type="ECO:0000256" key="8">
    <source>
        <dbReference type="ARBA" id="ARBA00048248"/>
    </source>
</evidence>
<dbReference type="GO" id="GO:0003723">
    <property type="term" value="F:RNA binding"/>
    <property type="evidence" value="ECO:0007669"/>
    <property type="project" value="InterPro"/>
</dbReference>
<sequence>MQFQLIRRLGQRQFVTKNVVNVLRDRGILSQVSQPEPALLSRLNAGEKIKLYCGADPTAKSLHLGNLLPLMILLNFYVRGHDVVALVGGATGRLGDPSGRKTERNFVAEETRLDNVSRIQAQLSRFFANGLDYYRSKNADAIPGELTLANNLGWWKDVKMLDFLADYGRFIKIQSMLSRDSVSARLGSQQGLGFNEFTYQVLQAYDFYHLYKNHGVTLQVGGSDQWGNITAGIDFINRVTDPNCLQHAGPFGITTNLLTTSTGEKFGKSAGNAVFIDPTINSSFSVYQFFLNTTDSDVEKLLKIFTFLSLQEIGALLAQHFESPHKRVAQRTLAKEAVNLIHGMGTGSAAEHVSEILFSDSSTLPQGRELKTMCERAGVLQNCSRNDSLIDVLMKVADITRSEARRRLQQNSIYLGPNRKNITTDLDDLSSYLIDDSILIVRFGKQKCFVLEMT</sequence>